<dbReference type="Proteomes" id="UP000177791">
    <property type="component" value="Unassembled WGS sequence"/>
</dbReference>
<sequence length="222" mass="24480">MVGAGQASAQQPAPVASAAPDSVKLEIDTSYLDNNIHGFGKAEILGSDGKTHFVWVPIEPLGFSKYLPFYRNEAEARRFHRAPSSIDVDKVVSVKLNGLYQEHIVLKGKRKHLLATRLVNGPVELFNYTEAPQPVVGPPGVVGPSAWSITGLSGLPDRQWFLRRTGQGLVKVERMSFATQMATYFQDDPEVVAALNSGKLNYRDMVKLVQGYNEFRTRPAAR</sequence>
<evidence type="ECO:0000313" key="2">
    <source>
        <dbReference type="Proteomes" id="UP000177791"/>
    </source>
</evidence>
<accession>A0A1G1SYU9</accession>
<dbReference type="AlphaFoldDB" id="A0A1G1SYU9"/>
<protein>
    <submittedName>
        <fullName evidence="1">Uncharacterized protein</fullName>
    </submittedName>
</protein>
<dbReference type="EMBL" id="MDZC01000079">
    <property type="protein sequence ID" value="OGX83803.1"/>
    <property type="molecule type" value="Genomic_DNA"/>
</dbReference>
<organism evidence="1 2">
    <name type="scientific">Hymenobacter glacialis</name>
    <dbReference type="NCBI Taxonomy" id="1908236"/>
    <lineage>
        <taxon>Bacteria</taxon>
        <taxon>Pseudomonadati</taxon>
        <taxon>Bacteroidota</taxon>
        <taxon>Cytophagia</taxon>
        <taxon>Cytophagales</taxon>
        <taxon>Hymenobacteraceae</taxon>
        <taxon>Hymenobacter</taxon>
    </lineage>
</organism>
<proteinExistence type="predicted"/>
<keyword evidence="2" id="KW-1185">Reference proteome</keyword>
<comment type="caution">
    <text evidence="1">The sequence shown here is derived from an EMBL/GenBank/DDBJ whole genome shotgun (WGS) entry which is preliminary data.</text>
</comment>
<name>A0A1G1SYU9_9BACT</name>
<reference evidence="1 2" key="1">
    <citation type="submission" date="2016-08" db="EMBL/GenBank/DDBJ databases">
        <title>Hymenobacter coccineus sp. nov., Hymenobacter lapidarius sp. nov. and Hymenobacter glacialis sp. nov., isolated from Antarctic soil.</title>
        <authorList>
            <person name="Sedlacek I."/>
            <person name="Kralova S."/>
            <person name="Kyrova K."/>
            <person name="Maslanova I."/>
            <person name="Stankova E."/>
            <person name="Vrbovska V."/>
            <person name="Nemec M."/>
            <person name="Bartak M."/>
            <person name="Svec P."/>
            <person name="Busse H.-J."/>
            <person name="Pantucek R."/>
        </authorList>
    </citation>
    <scope>NUCLEOTIDE SEQUENCE [LARGE SCALE GENOMIC DNA]</scope>
    <source>
        <strain evidence="1 2">CCM 8648</strain>
    </source>
</reference>
<gene>
    <name evidence="1" type="ORF">BEN48_03290</name>
</gene>
<evidence type="ECO:0000313" key="1">
    <source>
        <dbReference type="EMBL" id="OGX83803.1"/>
    </source>
</evidence>